<dbReference type="PATRIC" id="fig|1605367.3.peg.626"/>
<dbReference type="Proteomes" id="UP000050454">
    <property type="component" value="Unassembled WGS sequence"/>
</dbReference>
<reference evidence="1 2" key="1">
    <citation type="submission" date="2015-07" db="EMBL/GenBank/DDBJ databases">
        <title>The draft genome sequence of Leadbetterella sp. JN14-9.</title>
        <authorList>
            <person name="Liu Y."/>
            <person name="Du J."/>
            <person name="Shao Z."/>
        </authorList>
    </citation>
    <scope>NUCLEOTIDE SEQUENCE [LARGE SCALE GENOMIC DNA]</scope>
    <source>
        <strain evidence="1 2">JN14-9</strain>
    </source>
</reference>
<evidence type="ECO:0000313" key="1">
    <source>
        <dbReference type="EMBL" id="KPM47295.1"/>
    </source>
</evidence>
<proteinExistence type="predicted"/>
<dbReference type="AlphaFoldDB" id="A0A0P7BS83"/>
<sequence>MAHIAIPLPEGKGKQDVEIEVTINGQKQQLHYRVELFYWQECEVPTVDRAECIRHMLKDYDQDWTLYFIGSPNDEFVPITFVKRDELKKQMEFVRGE</sequence>
<protein>
    <submittedName>
        <fullName evidence="1">Uncharacterized protein</fullName>
    </submittedName>
</protein>
<accession>A0A0P7BS83</accession>
<gene>
    <name evidence="1" type="ORF">AFM12_15985</name>
</gene>
<evidence type="ECO:0000313" key="2">
    <source>
        <dbReference type="Proteomes" id="UP000050454"/>
    </source>
</evidence>
<name>A0A0P7BS83_9BACT</name>
<dbReference type="EMBL" id="LGTQ01000012">
    <property type="protein sequence ID" value="KPM47295.1"/>
    <property type="molecule type" value="Genomic_DNA"/>
</dbReference>
<dbReference type="RefSeq" id="WP_055150159.1">
    <property type="nucleotide sequence ID" value="NZ_JXSZ01000012.1"/>
</dbReference>
<dbReference type="STRING" id="1605367.AFM12_15985"/>
<dbReference type="OrthoDB" id="961886at2"/>
<keyword evidence="2" id="KW-1185">Reference proteome</keyword>
<organism evidence="1 2">
    <name type="scientific">Jiulongibacter sediminis</name>
    <dbReference type="NCBI Taxonomy" id="1605367"/>
    <lineage>
        <taxon>Bacteria</taxon>
        <taxon>Pseudomonadati</taxon>
        <taxon>Bacteroidota</taxon>
        <taxon>Cytophagia</taxon>
        <taxon>Cytophagales</taxon>
        <taxon>Leadbetterellaceae</taxon>
        <taxon>Jiulongibacter</taxon>
    </lineage>
</organism>
<comment type="caution">
    <text evidence="1">The sequence shown here is derived from an EMBL/GenBank/DDBJ whole genome shotgun (WGS) entry which is preliminary data.</text>
</comment>